<dbReference type="Proteomes" id="UP000762676">
    <property type="component" value="Unassembled WGS sequence"/>
</dbReference>
<sequence>YLTSKYALWLDLRSTDDDQLHGTGRRVENASEGVTIQITKTAESPGVLNLYLYVIMDAQLNIEDGRFLSALY</sequence>
<protein>
    <submittedName>
        <fullName evidence="1">Uncharacterized protein</fullName>
    </submittedName>
</protein>
<organism evidence="1 2">
    <name type="scientific">Elysia marginata</name>
    <dbReference type="NCBI Taxonomy" id="1093978"/>
    <lineage>
        <taxon>Eukaryota</taxon>
        <taxon>Metazoa</taxon>
        <taxon>Spiralia</taxon>
        <taxon>Lophotrochozoa</taxon>
        <taxon>Mollusca</taxon>
        <taxon>Gastropoda</taxon>
        <taxon>Heterobranchia</taxon>
        <taxon>Euthyneura</taxon>
        <taxon>Panpulmonata</taxon>
        <taxon>Sacoglossa</taxon>
        <taxon>Placobranchoidea</taxon>
        <taxon>Plakobranchidae</taxon>
        <taxon>Elysia</taxon>
    </lineage>
</organism>
<reference evidence="1 2" key="1">
    <citation type="journal article" date="2021" name="Elife">
        <title>Chloroplast acquisition without the gene transfer in kleptoplastic sea slugs, Plakobranchus ocellatus.</title>
        <authorList>
            <person name="Maeda T."/>
            <person name="Takahashi S."/>
            <person name="Yoshida T."/>
            <person name="Shimamura S."/>
            <person name="Takaki Y."/>
            <person name="Nagai Y."/>
            <person name="Toyoda A."/>
            <person name="Suzuki Y."/>
            <person name="Arimoto A."/>
            <person name="Ishii H."/>
            <person name="Satoh N."/>
            <person name="Nishiyama T."/>
            <person name="Hasebe M."/>
            <person name="Maruyama T."/>
            <person name="Minagawa J."/>
            <person name="Obokata J."/>
            <person name="Shigenobu S."/>
        </authorList>
    </citation>
    <scope>NUCLEOTIDE SEQUENCE [LARGE SCALE GENOMIC DNA]</scope>
</reference>
<evidence type="ECO:0000313" key="1">
    <source>
        <dbReference type="EMBL" id="GFR65773.1"/>
    </source>
</evidence>
<accession>A0AAV4EXJ1</accession>
<comment type="caution">
    <text evidence="1">The sequence shown here is derived from an EMBL/GenBank/DDBJ whole genome shotgun (WGS) entry which is preliminary data.</text>
</comment>
<name>A0AAV4EXJ1_9GAST</name>
<gene>
    <name evidence="1" type="ORF">ElyMa_005540000</name>
</gene>
<keyword evidence="2" id="KW-1185">Reference proteome</keyword>
<dbReference type="AlphaFoldDB" id="A0AAV4EXJ1"/>
<dbReference type="EMBL" id="BMAT01011057">
    <property type="protein sequence ID" value="GFR65773.1"/>
    <property type="molecule type" value="Genomic_DNA"/>
</dbReference>
<evidence type="ECO:0000313" key="2">
    <source>
        <dbReference type="Proteomes" id="UP000762676"/>
    </source>
</evidence>
<feature type="non-terminal residue" evidence="1">
    <location>
        <position position="1"/>
    </location>
</feature>
<proteinExistence type="predicted"/>